<dbReference type="GO" id="GO:0010134">
    <property type="term" value="P:sulfate assimilation via adenylyl sulfate reduction"/>
    <property type="evidence" value="ECO:0007669"/>
    <property type="project" value="TreeGrafter"/>
</dbReference>
<dbReference type="SUPFAM" id="SSF52540">
    <property type="entry name" value="P-loop containing nucleoside triphosphate hydrolases"/>
    <property type="match status" value="1"/>
</dbReference>
<gene>
    <name evidence="6 9" type="primary">cysC</name>
    <name evidence="9" type="ORF">NQZ67_24075</name>
</gene>
<dbReference type="GO" id="GO:0004781">
    <property type="term" value="F:sulfate adenylyltransferase (ATP) activity"/>
    <property type="evidence" value="ECO:0007669"/>
    <property type="project" value="TreeGrafter"/>
</dbReference>
<name>A0A9X2N0Q2_9BACL</name>
<evidence type="ECO:0000256" key="3">
    <source>
        <dbReference type="ARBA" id="ARBA00022679"/>
    </source>
</evidence>
<evidence type="ECO:0000256" key="7">
    <source>
        <dbReference type="RuleBase" id="RU004347"/>
    </source>
</evidence>
<dbReference type="AlphaFoldDB" id="A0A9X2N0Q2"/>
<keyword evidence="6 7" id="KW-0418">Kinase</keyword>
<comment type="similarity">
    <text evidence="6 7">Belongs to the APS kinase family.</text>
</comment>
<keyword evidence="10" id="KW-1185">Reference proteome</keyword>
<evidence type="ECO:0000256" key="6">
    <source>
        <dbReference type="HAMAP-Rule" id="MF_00065"/>
    </source>
</evidence>
<keyword evidence="5 6" id="KW-0067">ATP-binding</keyword>
<dbReference type="CDD" id="cd02027">
    <property type="entry name" value="APSK"/>
    <property type="match status" value="1"/>
</dbReference>
<dbReference type="InterPro" id="IPR002891">
    <property type="entry name" value="APS"/>
</dbReference>
<comment type="function">
    <text evidence="6 7">Catalyzes the synthesis of activated sulfate.</text>
</comment>
<dbReference type="PANTHER" id="PTHR42700">
    <property type="entry name" value="SULFATE ADENYLYLTRANSFERASE"/>
    <property type="match status" value="1"/>
</dbReference>
<dbReference type="InterPro" id="IPR027417">
    <property type="entry name" value="P-loop_NTPase"/>
</dbReference>
<comment type="caution">
    <text evidence="9">The sequence shown here is derived from an EMBL/GenBank/DDBJ whole genome shotgun (WGS) entry which is preliminary data.</text>
</comment>
<dbReference type="Gene3D" id="3.40.50.300">
    <property type="entry name" value="P-loop containing nucleotide triphosphate hydrolases"/>
    <property type="match status" value="1"/>
</dbReference>
<dbReference type="GO" id="GO:0004020">
    <property type="term" value="F:adenylylsulfate kinase activity"/>
    <property type="evidence" value="ECO:0007669"/>
    <property type="project" value="UniProtKB-UniRule"/>
</dbReference>
<dbReference type="EC" id="2.7.1.25" evidence="2 6"/>
<evidence type="ECO:0000256" key="1">
    <source>
        <dbReference type="ARBA" id="ARBA00001823"/>
    </source>
</evidence>
<accession>A0A9X2N0Q2</accession>
<dbReference type="NCBIfam" id="TIGR00455">
    <property type="entry name" value="apsK"/>
    <property type="match status" value="1"/>
</dbReference>
<dbReference type="Proteomes" id="UP001141950">
    <property type="component" value="Unassembled WGS sequence"/>
</dbReference>
<dbReference type="InterPro" id="IPR059117">
    <property type="entry name" value="APS_kinase_dom"/>
</dbReference>
<dbReference type="GO" id="GO:0005524">
    <property type="term" value="F:ATP binding"/>
    <property type="evidence" value="ECO:0007669"/>
    <property type="project" value="UniProtKB-UniRule"/>
</dbReference>
<dbReference type="Pfam" id="PF01583">
    <property type="entry name" value="APS_kinase"/>
    <property type="match status" value="1"/>
</dbReference>
<evidence type="ECO:0000256" key="4">
    <source>
        <dbReference type="ARBA" id="ARBA00022741"/>
    </source>
</evidence>
<dbReference type="NCBIfam" id="NF003013">
    <property type="entry name" value="PRK03846.1"/>
    <property type="match status" value="1"/>
</dbReference>
<reference evidence="9" key="1">
    <citation type="submission" date="2022-08" db="EMBL/GenBank/DDBJ databases">
        <title>The genomic sequence of strain Paenibacillus sp. SCIV0701.</title>
        <authorList>
            <person name="Zhao H."/>
        </authorList>
    </citation>
    <scope>NUCLEOTIDE SEQUENCE</scope>
    <source>
        <strain evidence="9">SCIV0701</strain>
    </source>
</reference>
<dbReference type="EMBL" id="JANIPJ010000021">
    <property type="protein sequence ID" value="MCR2806967.1"/>
    <property type="molecule type" value="Genomic_DNA"/>
</dbReference>
<evidence type="ECO:0000313" key="10">
    <source>
        <dbReference type="Proteomes" id="UP001141950"/>
    </source>
</evidence>
<organism evidence="9 10">
    <name type="scientific">Paenibacillus soyae</name>
    <dbReference type="NCBI Taxonomy" id="2969249"/>
    <lineage>
        <taxon>Bacteria</taxon>
        <taxon>Bacillati</taxon>
        <taxon>Bacillota</taxon>
        <taxon>Bacilli</taxon>
        <taxon>Bacillales</taxon>
        <taxon>Paenibacillaceae</taxon>
        <taxon>Paenibacillus</taxon>
    </lineage>
</organism>
<dbReference type="GO" id="GO:0005737">
    <property type="term" value="C:cytoplasm"/>
    <property type="evidence" value="ECO:0007669"/>
    <property type="project" value="TreeGrafter"/>
</dbReference>
<proteinExistence type="inferred from homology"/>
<dbReference type="RefSeq" id="WP_257450979.1">
    <property type="nucleotide sequence ID" value="NZ_JANIPJ010000021.1"/>
</dbReference>
<evidence type="ECO:0000256" key="5">
    <source>
        <dbReference type="ARBA" id="ARBA00022840"/>
    </source>
</evidence>
<evidence type="ECO:0000256" key="2">
    <source>
        <dbReference type="ARBA" id="ARBA00012121"/>
    </source>
</evidence>
<dbReference type="NCBIfam" id="NF004041">
    <property type="entry name" value="PRK05541.1"/>
    <property type="match status" value="1"/>
</dbReference>
<feature type="binding site" evidence="6">
    <location>
        <begin position="18"/>
        <end position="25"/>
    </location>
    <ligand>
        <name>ATP</name>
        <dbReference type="ChEBI" id="CHEBI:30616"/>
    </ligand>
</feature>
<keyword evidence="4 6" id="KW-0547">Nucleotide-binding</keyword>
<dbReference type="HAMAP" id="MF_00065">
    <property type="entry name" value="Adenylyl_sulf_kinase"/>
    <property type="match status" value="1"/>
</dbReference>
<dbReference type="GO" id="GO:0070814">
    <property type="term" value="P:hydrogen sulfide biosynthetic process"/>
    <property type="evidence" value="ECO:0007669"/>
    <property type="project" value="UniProtKB-UniRule"/>
</dbReference>
<feature type="domain" description="APS kinase" evidence="8">
    <location>
        <begin position="10"/>
        <end position="157"/>
    </location>
</feature>
<dbReference type="InterPro" id="IPR050512">
    <property type="entry name" value="Sulf_AdTrans/APS_kinase"/>
</dbReference>
<comment type="catalytic activity">
    <reaction evidence="1 6 7">
        <text>adenosine 5'-phosphosulfate + ATP = 3'-phosphoadenylyl sulfate + ADP + H(+)</text>
        <dbReference type="Rhea" id="RHEA:24152"/>
        <dbReference type="ChEBI" id="CHEBI:15378"/>
        <dbReference type="ChEBI" id="CHEBI:30616"/>
        <dbReference type="ChEBI" id="CHEBI:58243"/>
        <dbReference type="ChEBI" id="CHEBI:58339"/>
        <dbReference type="ChEBI" id="CHEBI:456216"/>
        <dbReference type="EC" id="2.7.1.25"/>
    </reaction>
</comment>
<dbReference type="PANTHER" id="PTHR42700:SF1">
    <property type="entry name" value="SULFATE ADENYLYLTRANSFERASE"/>
    <property type="match status" value="1"/>
</dbReference>
<dbReference type="GO" id="GO:0019379">
    <property type="term" value="P:sulfate assimilation, phosphoadenylyl sulfate reduction by phosphoadenylyl-sulfate reductase (thioredoxin)"/>
    <property type="evidence" value="ECO:0007669"/>
    <property type="project" value="TreeGrafter"/>
</dbReference>
<evidence type="ECO:0000259" key="8">
    <source>
        <dbReference type="Pfam" id="PF01583"/>
    </source>
</evidence>
<comment type="pathway">
    <text evidence="6 7">Sulfur metabolism; hydrogen sulfide biosynthesis; sulfite from sulfate: step 2/3.</text>
</comment>
<keyword evidence="6" id="KW-0597">Phosphoprotein</keyword>
<sequence length="185" mass="20666">MMIDEASPSQGLTLWLTGLSGAGKSTIAAGVAEELRRRGERLEWLDGDELRRAFAGTLGFSREDRFESIRRAVYIASLLNRHGVTVIVSMISPYRDMRDFARAELPRFMEIYVDCPIEVCEARDVKGLYRKARRGEIPAFTGISDPYEIPIAPDLTLRTAERSVDDCVAAVMERLSGQCTSMLNS</sequence>
<keyword evidence="3 6" id="KW-0808">Transferase</keyword>
<feature type="active site" description="Phosphoserine intermediate" evidence="6">
    <location>
        <position position="92"/>
    </location>
</feature>
<protein>
    <recommendedName>
        <fullName evidence="2 6">Adenylyl-sulfate kinase</fullName>
        <ecNumber evidence="2 6">2.7.1.25</ecNumber>
    </recommendedName>
    <alternativeName>
        <fullName evidence="6">APS kinase</fullName>
    </alternativeName>
    <alternativeName>
        <fullName evidence="6">ATP adenosine-5'-phosphosulfate 3'-phosphotransferase</fullName>
    </alternativeName>
    <alternativeName>
        <fullName evidence="6">Adenosine-5'-phosphosulfate kinase</fullName>
    </alternativeName>
</protein>
<evidence type="ECO:0000313" key="9">
    <source>
        <dbReference type="EMBL" id="MCR2806967.1"/>
    </source>
</evidence>